<comment type="caution">
    <text evidence="4">The sequence shown here is derived from an EMBL/GenBank/DDBJ whole genome shotgun (WGS) entry which is preliminary data.</text>
</comment>
<dbReference type="InterPro" id="IPR051545">
    <property type="entry name" value="NAD(P)H_dehydrogenase_qn"/>
</dbReference>
<evidence type="ECO:0000256" key="2">
    <source>
        <dbReference type="ARBA" id="ARBA00023002"/>
    </source>
</evidence>
<dbReference type="RefSeq" id="WP_008732177.1">
    <property type="nucleotide sequence ID" value="NZ_AKFT01000150.1"/>
</dbReference>
<proteinExistence type="inferred from homology"/>
<organism evidence="4 5">
    <name type="scientific">Actinomyces massiliensis F0489</name>
    <dbReference type="NCBI Taxonomy" id="1125718"/>
    <lineage>
        <taxon>Bacteria</taxon>
        <taxon>Bacillati</taxon>
        <taxon>Actinomycetota</taxon>
        <taxon>Actinomycetes</taxon>
        <taxon>Actinomycetales</taxon>
        <taxon>Actinomycetaceae</taxon>
        <taxon>Actinomyces</taxon>
    </lineage>
</organism>
<evidence type="ECO:0000256" key="1">
    <source>
        <dbReference type="ARBA" id="ARBA00006252"/>
    </source>
</evidence>
<evidence type="ECO:0000259" key="3">
    <source>
        <dbReference type="Pfam" id="PF02525"/>
    </source>
</evidence>
<protein>
    <submittedName>
        <fullName evidence="4">Flavin reductase</fullName>
        <ecNumber evidence="4">1.7.-.-</ecNumber>
    </submittedName>
</protein>
<sequence>MTRTNRTLVIYAHPYTGSFNHAVLEATTTALDKANRPYDVIDLYADGFDPRYTVEELALFSDGGTLDPLVTRYQELIKGAARLIVITPIWWNDLPGMLKGFFDKVMKQKWAYDPTPSGVKGRLTHIEQMLVLTTSTSPTWYMRYLAGNAMGSVFLGATAKQLGIQRRRWINFGQVGKDGEAGDRRRADHLQKVGHLVAA</sequence>
<dbReference type="EC" id="1.7.-.-" evidence="4"/>
<keyword evidence="5" id="KW-1185">Reference proteome</keyword>
<dbReference type="EMBL" id="AKFT01000150">
    <property type="protein sequence ID" value="EJF42050.1"/>
    <property type="molecule type" value="Genomic_DNA"/>
</dbReference>
<keyword evidence="2 4" id="KW-0560">Oxidoreductase</keyword>
<dbReference type="GO" id="GO:0005829">
    <property type="term" value="C:cytosol"/>
    <property type="evidence" value="ECO:0007669"/>
    <property type="project" value="TreeGrafter"/>
</dbReference>
<gene>
    <name evidence="4" type="ORF">HMPREF1318_2134</name>
</gene>
<dbReference type="PANTHER" id="PTHR10204">
    <property type="entry name" value="NAD P H OXIDOREDUCTASE-RELATED"/>
    <property type="match status" value="1"/>
</dbReference>
<name>J1H8T9_9ACTO</name>
<evidence type="ECO:0000313" key="5">
    <source>
        <dbReference type="Proteomes" id="UP000002941"/>
    </source>
</evidence>
<dbReference type="Pfam" id="PF02525">
    <property type="entry name" value="Flavodoxin_2"/>
    <property type="match status" value="1"/>
</dbReference>
<dbReference type="PATRIC" id="fig|1125718.3.peg.1840"/>
<dbReference type="OrthoDB" id="9798454at2"/>
<accession>J1H8T9</accession>
<dbReference type="Gene3D" id="3.40.50.360">
    <property type="match status" value="1"/>
</dbReference>
<dbReference type="InterPro" id="IPR003680">
    <property type="entry name" value="Flavodoxin_fold"/>
</dbReference>
<evidence type="ECO:0000313" key="4">
    <source>
        <dbReference type="EMBL" id="EJF42050.1"/>
    </source>
</evidence>
<dbReference type="PANTHER" id="PTHR10204:SF34">
    <property type="entry name" value="NAD(P)H DEHYDROGENASE [QUINONE] 1 ISOFORM 1"/>
    <property type="match status" value="1"/>
</dbReference>
<dbReference type="eggNOG" id="COG2249">
    <property type="taxonomic scope" value="Bacteria"/>
</dbReference>
<dbReference type="AlphaFoldDB" id="J1H8T9"/>
<feature type="domain" description="Flavodoxin-like fold" evidence="3">
    <location>
        <begin position="6"/>
        <end position="193"/>
    </location>
</feature>
<dbReference type="SUPFAM" id="SSF52218">
    <property type="entry name" value="Flavoproteins"/>
    <property type="match status" value="1"/>
</dbReference>
<dbReference type="Proteomes" id="UP000002941">
    <property type="component" value="Unassembled WGS sequence"/>
</dbReference>
<dbReference type="GO" id="GO:0003955">
    <property type="term" value="F:NAD(P)H dehydrogenase (quinone) activity"/>
    <property type="evidence" value="ECO:0007669"/>
    <property type="project" value="TreeGrafter"/>
</dbReference>
<dbReference type="InterPro" id="IPR029039">
    <property type="entry name" value="Flavoprotein-like_sf"/>
</dbReference>
<comment type="similarity">
    <text evidence="1">Belongs to the NAD(P)H dehydrogenase (quinone) family.</text>
</comment>
<reference evidence="4 5" key="1">
    <citation type="submission" date="2012-05" db="EMBL/GenBank/DDBJ databases">
        <authorList>
            <person name="Harkins D.M."/>
            <person name="Madupu R."/>
            <person name="Durkin A.S."/>
            <person name="Torralba M."/>
            <person name="Methe B."/>
            <person name="Sutton G.G."/>
            <person name="Nelson K.E."/>
        </authorList>
    </citation>
    <scope>NUCLEOTIDE SEQUENCE [LARGE SCALE GENOMIC DNA]</scope>
    <source>
        <strain evidence="4 5">F0489</strain>
    </source>
</reference>